<dbReference type="KEGG" id="tig:THII_1504"/>
<feature type="compositionally biased region" description="Polar residues" evidence="1">
    <location>
        <begin position="538"/>
        <end position="553"/>
    </location>
</feature>
<dbReference type="AlphaFoldDB" id="A0A090BUW2"/>
<evidence type="ECO:0000256" key="1">
    <source>
        <dbReference type="SAM" id="MobiDB-lite"/>
    </source>
</evidence>
<proteinExistence type="predicted"/>
<organism evidence="2 3">
    <name type="scientific">Thioploca ingrica</name>
    <dbReference type="NCBI Taxonomy" id="40754"/>
    <lineage>
        <taxon>Bacteria</taxon>
        <taxon>Pseudomonadati</taxon>
        <taxon>Pseudomonadota</taxon>
        <taxon>Gammaproteobacteria</taxon>
        <taxon>Thiotrichales</taxon>
        <taxon>Thiotrichaceae</taxon>
        <taxon>Thioploca</taxon>
    </lineage>
</organism>
<feature type="region of interest" description="Disordered" evidence="1">
    <location>
        <begin position="502"/>
        <end position="607"/>
    </location>
</feature>
<protein>
    <submittedName>
        <fullName evidence="2">Uncharacterized protein</fullName>
    </submittedName>
</protein>
<keyword evidence="3" id="KW-1185">Reference proteome</keyword>
<name>A0A090BUW2_9GAMM</name>
<accession>A0A090BUW2</accession>
<dbReference type="HOGENOM" id="CLU_449722_0_0_6"/>
<reference evidence="2" key="1">
    <citation type="journal article" date="2014" name="ISME J.">
        <title>Ecophysiology of Thioploca ingrica as revealed by the complete genome sequence supplemented with proteomic evidence.</title>
        <authorList>
            <person name="Kojima H."/>
            <person name="Ogura Y."/>
            <person name="Yamamoto N."/>
            <person name="Togashi T."/>
            <person name="Mori H."/>
            <person name="Watanabe T."/>
            <person name="Nemoto F."/>
            <person name="Kurokawa K."/>
            <person name="Hayashi T."/>
            <person name="Fukui M."/>
        </authorList>
    </citation>
    <scope>NUCLEOTIDE SEQUENCE [LARGE SCALE GENOMIC DNA]</scope>
</reference>
<sequence length="607" mass="67075">MGYYLLKKWGKYGVSSFIFGYAAINASWAATCSEVEALKTWQEKGDYRSALQELDNCLSAQPSLSNQDIGLFNDLLKQVLAPNTATSLEESYRNFQSVLKTHLLSTLGFEFADYFKTNPKEDSKLFAEIRKPEEKYYFYYDTGRVMSHSRGIALTDKALLWKNLTGEPQRLEFNDINHMTLVYELGLSLTGWKIKVNHNEANEIRLSGVPDKVIQPLVAAMIYFINANKTTPAKEMISLEVADREIAILAGWVTLCRDKYASPADPLKDLQAVDTCLVKYGKDFKLSQTDNELVHQLTGQILSQTNLDLEAGYSHFKAILATHFFSDLKLSFKDNFNPQRQADLFKEANTAGDLYYFYFDTGKVAADSRGIALTNKAIIWKNLLGTSVSWENITGSANQLPFEKITHISLIHEIGLSSIGGWKLRLNEDEKNDIVLSQLSADNVELFATTLVYFINVAAHTQLALQIPQATQDVLTKTFLERHPQIKSATDSVFSLFTPKKAATPAENSTKPAAESQSEEPKAVTPSEEVVPADKTTADSATAPTTENSTTEATPAAQDSAKESTASPSPASEPAEKSTTEDSTPKETSPAEEKSAPPAANTKESSE</sequence>
<evidence type="ECO:0000313" key="2">
    <source>
        <dbReference type="EMBL" id="BAP55801.1"/>
    </source>
</evidence>
<feature type="compositionally biased region" description="Basic and acidic residues" evidence="1">
    <location>
        <begin position="574"/>
        <end position="595"/>
    </location>
</feature>
<gene>
    <name evidence="2" type="ORF">THII_1504</name>
</gene>
<evidence type="ECO:0000313" key="3">
    <source>
        <dbReference type="Proteomes" id="UP000031623"/>
    </source>
</evidence>
<dbReference type="STRING" id="40754.THII_1504"/>
<feature type="compositionally biased region" description="Low complexity" evidence="1">
    <location>
        <begin position="563"/>
        <end position="573"/>
    </location>
</feature>
<dbReference type="EMBL" id="AP014633">
    <property type="protein sequence ID" value="BAP55801.1"/>
    <property type="molecule type" value="Genomic_DNA"/>
</dbReference>
<dbReference type="Proteomes" id="UP000031623">
    <property type="component" value="Chromosome"/>
</dbReference>